<evidence type="ECO:0000259" key="1">
    <source>
        <dbReference type="Pfam" id="PF02720"/>
    </source>
</evidence>
<feature type="domain" description="DUF222" evidence="1">
    <location>
        <begin position="48"/>
        <end position="227"/>
    </location>
</feature>
<gene>
    <name evidence="2" type="ORF">WCD41_18105</name>
</gene>
<keyword evidence="3" id="KW-1185">Reference proteome</keyword>
<reference evidence="2 3" key="1">
    <citation type="submission" date="2024-03" db="EMBL/GenBank/DDBJ databases">
        <title>Actinomycetospora sp. OC33-EN06, a novel actinomycete isolated from wild orchid (Aerides multiflora).</title>
        <authorList>
            <person name="Suriyachadkun C."/>
        </authorList>
    </citation>
    <scope>NUCLEOTIDE SEQUENCE [LARGE SCALE GENOMIC DNA]</scope>
    <source>
        <strain evidence="2 3">OC33-EN06</strain>
    </source>
</reference>
<organism evidence="2 3">
    <name type="scientific">Actinomycetospora aeridis</name>
    <dbReference type="NCBI Taxonomy" id="3129231"/>
    <lineage>
        <taxon>Bacteria</taxon>
        <taxon>Bacillati</taxon>
        <taxon>Actinomycetota</taxon>
        <taxon>Actinomycetes</taxon>
        <taxon>Pseudonocardiales</taxon>
        <taxon>Pseudonocardiaceae</taxon>
        <taxon>Actinomycetospora</taxon>
    </lineage>
</organism>
<evidence type="ECO:0000313" key="3">
    <source>
        <dbReference type="Proteomes" id="UP001370100"/>
    </source>
</evidence>
<accession>A0ABU8N7K7</accession>
<dbReference type="InterPro" id="IPR003870">
    <property type="entry name" value="DUF222"/>
</dbReference>
<dbReference type="EMBL" id="JBBEGL010000004">
    <property type="protein sequence ID" value="MEJ2888378.1"/>
    <property type="molecule type" value="Genomic_DNA"/>
</dbReference>
<feature type="non-terminal residue" evidence="2">
    <location>
        <position position="251"/>
    </location>
</feature>
<sequence>MSIDDPATGTAVPFGVRGAPGVHRVLGALDPTTLAGAEVVGYAHACFRARNQASARFLTALHEAGRAVAGQKGRRSLLDEFSGDEAAAALGWSRAMAARWLDLADDVLVRLPEVHAAMRSGALDDTKARVVSDWTRDLADDVAHRVCTEVLPEAPGLPVGALIERIQQIAVALDPEWAARRERNAEKRARVLASSNPSGTANVCGYDLPMDRSVVGMARMDSIAAALRRRGVRIKIETLRAQVYMALFDGT</sequence>
<protein>
    <submittedName>
        <fullName evidence="2">DUF222 domain-containing protein</fullName>
    </submittedName>
</protein>
<name>A0ABU8N7K7_9PSEU</name>
<comment type="caution">
    <text evidence="2">The sequence shown here is derived from an EMBL/GenBank/DDBJ whole genome shotgun (WGS) entry which is preliminary data.</text>
</comment>
<dbReference type="Pfam" id="PF02720">
    <property type="entry name" value="DUF222"/>
    <property type="match status" value="1"/>
</dbReference>
<proteinExistence type="predicted"/>
<dbReference type="RefSeq" id="WP_337714855.1">
    <property type="nucleotide sequence ID" value="NZ_JBBEGL010000004.1"/>
</dbReference>
<evidence type="ECO:0000313" key="2">
    <source>
        <dbReference type="EMBL" id="MEJ2888378.1"/>
    </source>
</evidence>
<dbReference type="Proteomes" id="UP001370100">
    <property type="component" value="Unassembled WGS sequence"/>
</dbReference>